<protein>
    <recommendedName>
        <fullName evidence="2">DUF7730 domain-containing protein</fullName>
    </recommendedName>
</protein>
<dbReference type="OrthoDB" id="2099276at2759"/>
<accession>A0A9N9VLD5</accession>
<comment type="caution">
    <text evidence="3">The sequence shown here is derived from an EMBL/GenBank/DDBJ whole genome shotgun (WGS) entry which is preliminary data.</text>
</comment>
<evidence type="ECO:0000256" key="1">
    <source>
        <dbReference type="SAM" id="MobiDB-lite"/>
    </source>
</evidence>
<organism evidence="3 4">
    <name type="scientific">Clonostachys rhizophaga</name>
    <dbReference type="NCBI Taxonomy" id="160324"/>
    <lineage>
        <taxon>Eukaryota</taxon>
        <taxon>Fungi</taxon>
        <taxon>Dikarya</taxon>
        <taxon>Ascomycota</taxon>
        <taxon>Pezizomycotina</taxon>
        <taxon>Sordariomycetes</taxon>
        <taxon>Hypocreomycetidae</taxon>
        <taxon>Hypocreales</taxon>
        <taxon>Bionectriaceae</taxon>
        <taxon>Clonostachys</taxon>
    </lineage>
</organism>
<feature type="compositionally biased region" description="Basic residues" evidence="1">
    <location>
        <begin position="557"/>
        <end position="568"/>
    </location>
</feature>
<sequence length="568" mass="64378">MDLNQSSLSFLSLPYHVRKRIYFFADLVRECPITIGLPAPETVSPTASFVPSGPPPMPPGFPPPNAIGLNLGAECRFIMLQRGQDRSVYTSYLECICPEIPRQLLYVSKALHTEISETIYGENKFVIRAQEAEDLRVFGILSDTAVSRLRWLMIRLNCWPCHRGHSSLMPLAPPRCKTCSASIDLANPELVDGQAQSKAMIQGWATLCSRLASCIPPGRLELEFVCDVGDMETAEQVIKPLFSLPRLEKCTIRLGRRRNHGLEALARLTSLRLTAHYNPHVELGSSQFPFFRLPREIRRHILTLTNLDPSNVNGEHRHGFTIKVGKWDASNDCYSIVPKRICCHHCSFTKRDCSCPSDYASYSPGCQCRVLPLNLFLVSRQMYAEAAEVLYTANIFTFAGPFEETLRCLQTLQPTTLSSFRRIRFLFDVDQSCRYYEHEKAWACLLSFIAEKFDLSKLLVIIDTSRDTLQCMHNDYEEWALHDLYKTYTSVAKLVKSMLTGLHGFHVFLGAFFDLEPVLERFVMGPDYDSNKTRRNPKATTSADWPVLSRPSFGGRGRGRGRGRGSRK</sequence>
<dbReference type="PANTHER" id="PTHR42085:SF6">
    <property type="entry name" value="F-BOX DOMAIN-CONTAINING PROTEIN"/>
    <property type="match status" value="1"/>
</dbReference>
<evidence type="ECO:0000259" key="2">
    <source>
        <dbReference type="Pfam" id="PF24864"/>
    </source>
</evidence>
<evidence type="ECO:0000313" key="4">
    <source>
        <dbReference type="Proteomes" id="UP000696573"/>
    </source>
</evidence>
<reference evidence="3" key="1">
    <citation type="submission" date="2021-10" db="EMBL/GenBank/DDBJ databases">
        <authorList>
            <person name="Piombo E."/>
        </authorList>
    </citation>
    <scope>NUCLEOTIDE SEQUENCE</scope>
</reference>
<proteinExistence type="predicted"/>
<dbReference type="EMBL" id="CABFNQ020000708">
    <property type="protein sequence ID" value="CAH0025206.1"/>
    <property type="molecule type" value="Genomic_DNA"/>
</dbReference>
<keyword evidence="4" id="KW-1185">Reference proteome</keyword>
<feature type="domain" description="DUF7730" evidence="2">
    <location>
        <begin position="288"/>
        <end position="467"/>
    </location>
</feature>
<gene>
    <name evidence="3" type="ORF">CRHIZ90672A_00016892</name>
</gene>
<dbReference type="InterPro" id="IPR038883">
    <property type="entry name" value="AN11006-like"/>
</dbReference>
<dbReference type="InterPro" id="IPR056632">
    <property type="entry name" value="DUF7730"/>
</dbReference>
<name>A0A9N9VLD5_9HYPO</name>
<dbReference type="AlphaFoldDB" id="A0A9N9VLD5"/>
<dbReference type="Proteomes" id="UP000696573">
    <property type="component" value="Unassembled WGS sequence"/>
</dbReference>
<dbReference type="PANTHER" id="PTHR42085">
    <property type="entry name" value="F-BOX DOMAIN-CONTAINING PROTEIN"/>
    <property type="match status" value="1"/>
</dbReference>
<feature type="region of interest" description="Disordered" evidence="1">
    <location>
        <begin position="530"/>
        <end position="568"/>
    </location>
</feature>
<evidence type="ECO:0000313" key="3">
    <source>
        <dbReference type="EMBL" id="CAH0025206.1"/>
    </source>
</evidence>
<dbReference type="Pfam" id="PF24864">
    <property type="entry name" value="DUF7730"/>
    <property type="match status" value="1"/>
</dbReference>